<comment type="caution">
    <text evidence="3">The sequence shown here is derived from an EMBL/GenBank/DDBJ whole genome shotgun (WGS) entry which is preliminary data.</text>
</comment>
<keyword evidence="1" id="KW-0175">Coiled coil</keyword>
<dbReference type="PANTHER" id="PTHR24559:SF435">
    <property type="entry name" value="RIBONUCLEASE H"/>
    <property type="match status" value="1"/>
</dbReference>
<dbReference type="InterPro" id="IPR053134">
    <property type="entry name" value="RNA-dir_DNA_polymerase"/>
</dbReference>
<feature type="compositionally biased region" description="Basic and acidic residues" evidence="2">
    <location>
        <begin position="107"/>
        <end position="118"/>
    </location>
</feature>
<evidence type="ECO:0000256" key="1">
    <source>
        <dbReference type="SAM" id="Coils"/>
    </source>
</evidence>
<evidence type="ECO:0000313" key="3">
    <source>
        <dbReference type="EMBL" id="KAJ8366283.1"/>
    </source>
</evidence>
<name>A0AAD7R4W0_9TELE</name>
<evidence type="ECO:0000256" key="2">
    <source>
        <dbReference type="SAM" id="MobiDB-lite"/>
    </source>
</evidence>
<keyword evidence="4" id="KW-1185">Reference proteome</keyword>
<evidence type="ECO:0000313" key="4">
    <source>
        <dbReference type="Proteomes" id="UP001221898"/>
    </source>
</evidence>
<feature type="coiled-coil region" evidence="1">
    <location>
        <begin position="169"/>
        <end position="203"/>
    </location>
</feature>
<dbReference type="InterPro" id="IPR043128">
    <property type="entry name" value="Rev_trsase/Diguanyl_cyclase"/>
</dbReference>
<feature type="region of interest" description="Disordered" evidence="2">
    <location>
        <begin position="58"/>
        <end position="133"/>
    </location>
</feature>
<dbReference type="PANTHER" id="PTHR24559">
    <property type="entry name" value="TRANSPOSON TY3-I GAG-POL POLYPROTEIN"/>
    <property type="match status" value="1"/>
</dbReference>
<dbReference type="AlphaFoldDB" id="A0AAD7R4W0"/>
<dbReference type="SUPFAM" id="SSF56672">
    <property type="entry name" value="DNA/RNA polymerases"/>
    <property type="match status" value="1"/>
</dbReference>
<accession>A0AAD7R4W0</accession>
<protein>
    <submittedName>
        <fullName evidence="3">Uncharacterized protein</fullName>
    </submittedName>
</protein>
<dbReference type="Gene3D" id="3.30.70.270">
    <property type="match status" value="1"/>
</dbReference>
<dbReference type="Proteomes" id="UP001221898">
    <property type="component" value="Unassembled WGS sequence"/>
</dbReference>
<organism evidence="3 4">
    <name type="scientific">Aldrovandia affinis</name>
    <dbReference type="NCBI Taxonomy" id="143900"/>
    <lineage>
        <taxon>Eukaryota</taxon>
        <taxon>Metazoa</taxon>
        <taxon>Chordata</taxon>
        <taxon>Craniata</taxon>
        <taxon>Vertebrata</taxon>
        <taxon>Euteleostomi</taxon>
        <taxon>Actinopterygii</taxon>
        <taxon>Neopterygii</taxon>
        <taxon>Teleostei</taxon>
        <taxon>Notacanthiformes</taxon>
        <taxon>Halosauridae</taxon>
        <taxon>Aldrovandia</taxon>
    </lineage>
</organism>
<reference evidence="3" key="1">
    <citation type="journal article" date="2023" name="Science">
        <title>Genome structures resolve the early diversification of teleost fishes.</title>
        <authorList>
            <person name="Parey E."/>
            <person name="Louis A."/>
            <person name="Montfort J."/>
            <person name="Bouchez O."/>
            <person name="Roques C."/>
            <person name="Iampietro C."/>
            <person name="Lluch J."/>
            <person name="Castinel A."/>
            <person name="Donnadieu C."/>
            <person name="Desvignes T."/>
            <person name="Floi Bucao C."/>
            <person name="Jouanno E."/>
            <person name="Wen M."/>
            <person name="Mejri S."/>
            <person name="Dirks R."/>
            <person name="Jansen H."/>
            <person name="Henkel C."/>
            <person name="Chen W.J."/>
            <person name="Zahm M."/>
            <person name="Cabau C."/>
            <person name="Klopp C."/>
            <person name="Thompson A.W."/>
            <person name="Robinson-Rechavi M."/>
            <person name="Braasch I."/>
            <person name="Lecointre G."/>
            <person name="Bobe J."/>
            <person name="Postlethwait J.H."/>
            <person name="Berthelot C."/>
            <person name="Roest Crollius H."/>
            <person name="Guiguen Y."/>
        </authorList>
    </citation>
    <scope>NUCLEOTIDE SEQUENCE</scope>
    <source>
        <strain evidence="3">NC1722</strain>
    </source>
</reference>
<gene>
    <name evidence="3" type="ORF">AAFF_G00363060</name>
</gene>
<sequence length="268" mass="30199">MSMDGEKTIADDSWRFCVDYQRLNAVTRKDSYPLPRINDTLDHISGSRWFSSLDQRLPASGAGSECPAQGVPVPGTWGCTRPGPRPFTPRASIPSNKRNLHTPVKTPRQDKKAKKLDGDSDSLSPDLTVEKDPSSSAILEAVKNIAMVEGFNSHLNENTLAIANMVKSLDFSSKEIQDCKDKLMMLEKQVSVLTAENQDLKQRVLENERYRRCWNLRIHGLKENEGENTRERIIQIMSKIAPQWAGKMEEVVDSTHCLGRKVEGKNRH</sequence>
<dbReference type="EMBL" id="JAINUG010000615">
    <property type="protein sequence ID" value="KAJ8366283.1"/>
    <property type="molecule type" value="Genomic_DNA"/>
</dbReference>
<proteinExistence type="predicted"/>
<dbReference type="InterPro" id="IPR043502">
    <property type="entry name" value="DNA/RNA_pol_sf"/>
</dbReference>